<dbReference type="GO" id="GO:0006457">
    <property type="term" value="P:protein folding"/>
    <property type="evidence" value="ECO:0007669"/>
    <property type="project" value="InterPro"/>
</dbReference>
<evidence type="ECO:0000256" key="2">
    <source>
        <dbReference type="ARBA" id="ARBA00009054"/>
    </source>
</evidence>
<dbReference type="NCBIfam" id="NF010738">
    <property type="entry name" value="PRK14140.1"/>
    <property type="match status" value="1"/>
</dbReference>
<accession>A0A443J3Z4</accession>
<feature type="compositionally biased region" description="Basic and acidic residues" evidence="13">
    <location>
        <begin position="1"/>
        <end position="13"/>
    </location>
</feature>
<dbReference type="CDD" id="cd00446">
    <property type="entry name" value="GrpE"/>
    <property type="match status" value="1"/>
</dbReference>
<dbReference type="Gene3D" id="3.90.20.20">
    <property type="match status" value="1"/>
</dbReference>
<keyword evidence="4 10" id="KW-0963">Cytoplasm</keyword>
<feature type="compositionally biased region" description="Basic and acidic residues" evidence="13">
    <location>
        <begin position="45"/>
        <end position="58"/>
    </location>
</feature>
<dbReference type="GO" id="GO:0051082">
    <property type="term" value="F:unfolded protein binding"/>
    <property type="evidence" value="ECO:0007669"/>
    <property type="project" value="TreeGrafter"/>
</dbReference>
<evidence type="ECO:0000256" key="13">
    <source>
        <dbReference type="SAM" id="MobiDB-lite"/>
    </source>
</evidence>
<comment type="similarity">
    <text evidence="2 10 12">Belongs to the GrpE family.</text>
</comment>
<dbReference type="GO" id="GO:0042803">
    <property type="term" value="F:protein homodimerization activity"/>
    <property type="evidence" value="ECO:0007669"/>
    <property type="project" value="InterPro"/>
</dbReference>
<feature type="compositionally biased region" description="Polar residues" evidence="13">
    <location>
        <begin position="30"/>
        <end position="44"/>
    </location>
</feature>
<dbReference type="RefSeq" id="WP_120068621.1">
    <property type="nucleotide sequence ID" value="NZ_CP126113.1"/>
</dbReference>
<evidence type="ECO:0000256" key="7">
    <source>
        <dbReference type="ARBA" id="ARBA00053401"/>
    </source>
</evidence>
<dbReference type="GO" id="GO:0051087">
    <property type="term" value="F:protein-folding chaperone binding"/>
    <property type="evidence" value="ECO:0007669"/>
    <property type="project" value="InterPro"/>
</dbReference>
<evidence type="ECO:0000256" key="11">
    <source>
        <dbReference type="RuleBase" id="RU000639"/>
    </source>
</evidence>
<gene>
    <name evidence="10 14" type="primary">grpE</name>
    <name evidence="14" type="ORF">D4N35_001115</name>
</gene>
<dbReference type="GO" id="GO:0000774">
    <property type="term" value="F:adenyl-nucleotide exchange factor activity"/>
    <property type="evidence" value="ECO:0007669"/>
    <property type="project" value="InterPro"/>
</dbReference>
<comment type="function">
    <text evidence="7 10 11">Participates actively in the response to hyperosmotic and heat shock by preventing the aggregation of stress-denatured proteins, in association with DnaK and GrpE. It is the nucleotide exchange factor for DnaK and may function as a thermosensor. Unfolded proteins bind initially to DnaJ; upon interaction with the DnaJ-bound protein, DnaK hydrolyzes its bound ATP, resulting in the formation of a stable complex. GrpE releases ADP from DnaK; ATP binding to DnaK triggers the release of the substrate protein, thus completing the reaction cycle. Several rounds of ATP-dependent interactions between DnaJ, DnaK and GrpE are required for fully efficient folding.</text>
</comment>
<evidence type="ECO:0000256" key="10">
    <source>
        <dbReference type="HAMAP-Rule" id="MF_01151"/>
    </source>
</evidence>
<dbReference type="Pfam" id="PF01025">
    <property type="entry name" value="GrpE"/>
    <property type="match status" value="1"/>
</dbReference>
<dbReference type="Gene3D" id="2.30.22.10">
    <property type="entry name" value="Head domain of nucleotide exchange factor GrpE"/>
    <property type="match status" value="1"/>
</dbReference>
<reference evidence="14" key="1">
    <citation type="submission" date="2018-12" db="EMBL/GenBank/DDBJ databases">
        <authorList>
            <person name="Sun L."/>
            <person name="Chen Z."/>
        </authorList>
    </citation>
    <scope>NUCLEOTIDE SEQUENCE [LARGE SCALE GENOMIC DNA]</scope>
    <source>
        <strain evidence="14">DSM 16012</strain>
    </source>
</reference>
<keyword evidence="15" id="KW-1185">Reference proteome</keyword>
<dbReference type="PANTHER" id="PTHR21237">
    <property type="entry name" value="GRPE PROTEIN"/>
    <property type="match status" value="1"/>
</dbReference>
<evidence type="ECO:0000256" key="8">
    <source>
        <dbReference type="ARBA" id="ARBA00072274"/>
    </source>
</evidence>
<comment type="subcellular location">
    <subcellularLocation>
        <location evidence="1 10">Cytoplasm</location>
    </subcellularLocation>
</comment>
<evidence type="ECO:0000256" key="1">
    <source>
        <dbReference type="ARBA" id="ARBA00004496"/>
    </source>
</evidence>
<dbReference type="PRINTS" id="PR00773">
    <property type="entry name" value="GRPEPROTEIN"/>
</dbReference>
<dbReference type="OrthoDB" id="9812586at2"/>
<dbReference type="InterPro" id="IPR009012">
    <property type="entry name" value="GrpE_head"/>
</dbReference>
<dbReference type="InterPro" id="IPR013805">
    <property type="entry name" value="GrpE_CC"/>
</dbReference>
<organism evidence="14 15">
    <name type="scientific">Siminovitchia fortis</name>
    <dbReference type="NCBI Taxonomy" id="254758"/>
    <lineage>
        <taxon>Bacteria</taxon>
        <taxon>Bacillati</taxon>
        <taxon>Bacillota</taxon>
        <taxon>Bacilli</taxon>
        <taxon>Bacillales</taxon>
        <taxon>Bacillaceae</taxon>
        <taxon>Siminovitchia</taxon>
    </lineage>
</organism>
<dbReference type="FunFam" id="2.30.22.10:FF:000001">
    <property type="entry name" value="Protein GrpE"/>
    <property type="match status" value="1"/>
</dbReference>
<comment type="caution">
    <text evidence="14">The sequence shown here is derived from an EMBL/GenBank/DDBJ whole genome shotgun (WGS) entry which is preliminary data.</text>
</comment>
<evidence type="ECO:0000313" key="15">
    <source>
        <dbReference type="Proteomes" id="UP000273811"/>
    </source>
</evidence>
<dbReference type="GO" id="GO:0005737">
    <property type="term" value="C:cytoplasm"/>
    <property type="evidence" value="ECO:0007669"/>
    <property type="project" value="UniProtKB-SubCell"/>
</dbReference>
<proteinExistence type="inferred from homology"/>
<dbReference type="EMBL" id="QYTU02000001">
    <property type="protein sequence ID" value="RWR15169.1"/>
    <property type="molecule type" value="Genomic_DNA"/>
</dbReference>
<protein>
    <recommendedName>
        <fullName evidence="8 10">Protein GrpE</fullName>
    </recommendedName>
    <alternativeName>
        <fullName evidence="9 10">HSP-70 cofactor</fullName>
    </alternativeName>
</protein>
<evidence type="ECO:0000256" key="5">
    <source>
        <dbReference type="ARBA" id="ARBA00023016"/>
    </source>
</evidence>
<name>A0A443J3Z4_9BACI</name>
<dbReference type="PANTHER" id="PTHR21237:SF23">
    <property type="entry name" value="GRPE PROTEIN HOMOLOG, MITOCHONDRIAL"/>
    <property type="match status" value="1"/>
</dbReference>
<dbReference type="SUPFAM" id="SSF58014">
    <property type="entry name" value="Coiled-coil domain of nucleotide exchange factor GrpE"/>
    <property type="match status" value="1"/>
</dbReference>
<evidence type="ECO:0000256" key="6">
    <source>
        <dbReference type="ARBA" id="ARBA00023186"/>
    </source>
</evidence>
<dbReference type="HAMAP" id="MF_01151">
    <property type="entry name" value="GrpE"/>
    <property type="match status" value="1"/>
</dbReference>
<evidence type="ECO:0000313" key="14">
    <source>
        <dbReference type="EMBL" id="RWR15169.1"/>
    </source>
</evidence>
<evidence type="ECO:0000256" key="3">
    <source>
        <dbReference type="ARBA" id="ARBA00011738"/>
    </source>
</evidence>
<dbReference type="PROSITE" id="PS01071">
    <property type="entry name" value="GRPE"/>
    <property type="match status" value="1"/>
</dbReference>
<dbReference type="SUPFAM" id="SSF51064">
    <property type="entry name" value="Head domain of nucleotide exchange factor GrpE"/>
    <property type="match status" value="1"/>
</dbReference>
<evidence type="ECO:0000256" key="12">
    <source>
        <dbReference type="RuleBase" id="RU004478"/>
    </source>
</evidence>
<dbReference type="AlphaFoldDB" id="A0A443J3Z4"/>
<dbReference type="Proteomes" id="UP000273811">
    <property type="component" value="Unassembled WGS sequence"/>
</dbReference>
<sequence length="204" mass="23588">MHEESKETLKPEDLNQEDTAINNDVKPEDQSGQENEQADSIQSPSDREDEREQELASKIKELEAQLEEKENRYLRLLADFDNFRRRTKLEREADEKYRAQHLITNLLPAIDNFERAMQIEPDNEQTKALLEGVGMVYRSIIEALKTEGAEQIEAVGSEFDPNLHQAVMQAEEDGTEENIVLEEFQKGYILKDRVIRPAMVKVSK</sequence>
<dbReference type="InterPro" id="IPR000740">
    <property type="entry name" value="GrpE"/>
</dbReference>
<comment type="subunit">
    <text evidence="3 10">Homodimer.</text>
</comment>
<keyword evidence="6 10" id="KW-0143">Chaperone</keyword>
<evidence type="ECO:0000256" key="9">
    <source>
        <dbReference type="ARBA" id="ARBA00076414"/>
    </source>
</evidence>
<evidence type="ECO:0000256" key="4">
    <source>
        <dbReference type="ARBA" id="ARBA00022490"/>
    </source>
</evidence>
<keyword evidence="5 10" id="KW-0346">Stress response</keyword>
<feature type="region of interest" description="Disordered" evidence="13">
    <location>
        <begin position="1"/>
        <end position="58"/>
    </location>
</feature>